<evidence type="ECO:0000259" key="4">
    <source>
        <dbReference type="PROSITE" id="PS50949"/>
    </source>
</evidence>
<dbReference type="InterPro" id="IPR036390">
    <property type="entry name" value="WH_DNA-bd_sf"/>
</dbReference>
<dbReference type="SMART" id="SM00345">
    <property type="entry name" value="HTH_GNTR"/>
    <property type="match status" value="1"/>
</dbReference>
<dbReference type="PANTHER" id="PTHR44846:SF16">
    <property type="entry name" value="TRANSCRIPTIONAL REGULATOR PHNF-RELATED"/>
    <property type="match status" value="1"/>
</dbReference>
<evidence type="ECO:0000256" key="3">
    <source>
        <dbReference type="ARBA" id="ARBA00023163"/>
    </source>
</evidence>
<comment type="caution">
    <text evidence="5">The sequence shown here is derived from an EMBL/GenBank/DDBJ whole genome shotgun (WGS) entry which is preliminary data.</text>
</comment>
<dbReference type="EMBL" id="AXCV01000091">
    <property type="protein sequence ID" value="KGO32122.1"/>
    <property type="molecule type" value="Genomic_DNA"/>
</dbReference>
<dbReference type="InterPro" id="IPR050679">
    <property type="entry name" value="Bact_HTH_transcr_reg"/>
</dbReference>
<keyword evidence="3" id="KW-0804">Transcription</keyword>
<keyword evidence="1" id="KW-0805">Transcription regulation</keyword>
<dbReference type="PROSITE" id="PS50949">
    <property type="entry name" value="HTH_GNTR"/>
    <property type="match status" value="1"/>
</dbReference>
<dbReference type="Pfam" id="PF00392">
    <property type="entry name" value="GntR"/>
    <property type="match status" value="1"/>
</dbReference>
<evidence type="ECO:0000313" key="6">
    <source>
        <dbReference type="Proteomes" id="UP000030023"/>
    </source>
</evidence>
<dbReference type="PANTHER" id="PTHR44846">
    <property type="entry name" value="MANNOSYL-D-GLYCERATE TRANSPORT/METABOLISM SYSTEM REPRESSOR MNGR-RELATED"/>
    <property type="match status" value="1"/>
</dbReference>
<evidence type="ECO:0000256" key="1">
    <source>
        <dbReference type="ARBA" id="ARBA00023015"/>
    </source>
</evidence>
<dbReference type="InterPro" id="IPR000524">
    <property type="entry name" value="Tscrpt_reg_HTH_GntR"/>
</dbReference>
<name>A0ABR4XRL6_9LACO</name>
<dbReference type="InterPro" id="IPR036388">
    <property type="entry name" value="WH-like_DNA-bd_sf"/>
</dbReference>
<organism evidence="5 6">
    <name type="scientific">Oenococcus alcoholitolerans</name>
    <dbReference type="NCBI Taxonomy" id="931074"/>
    <lineage>
        <taxon>Bacteria</taxon>
        <taxon>Bacillati</taxon>
        <taxon>Bacillota</taxon>
        <taxon>Bacilli</taxon>
        <taxon>Lactobacillales</taxon>
        <taxon>Lactobacillaceae</taxon>
        <taxon>Oenococcus</taxon>
    </lineage>
</organism>
<dbReference type="Proteomes" id="UP000030023">
    <property type="component" value="Unassembled WGS sequence"/>
</dbReference>
<accession>A0ABR4XRL6</accession>
<evidence type="ECO:0000313" key="5">
    <source>
        <dbReference type="EMBL" id="KGO32122.1"/>
    </source>
</evidence>
<feature type="domain" description="HTH gntR-type" evidence="4">
    <location>
        <begin position="7"/>
        <end position="76"/>
    </location>
</feature>
<sequence>MTERFISNNVKELAARIIYEIRHGLIGAEDHKLASEPELIAHYNTTRYCLRKALSQLAGMGYIYQAHGIGTFVRPGGKESSIGIQNQIDLAED</sequence>
<reference evidence="5 6" key="1">
    <citation type="journal article" date="2014" name="Antonie Van Leeuwenhoek">
        <title>Oenococcus alcoholitolerans sp. nov., a lactic acid bacteria isolated from cachaca and ethanol fermentation processes.</title>
        <authorList>
            <person name="Badotti F."/>
            <person name="Moreira A.P."/>
            <person name="Tonon L.A."/>
            <person name="de Lucena B.T."/>
            <person name="Gomes Fde C."/>
            <person name="Kruger R."/>
            <person name="Thompson C.C."/>
            <person name="de Morais M.A.Jr."/>
            <person name="Rosa C.A."/>
            <person name="Thompson F.L."/>
        </authorList>
    </citation>
    <scope>NUCLEOTIDE SEQUENCE [LARGE SCALE GENOMIC DNA]</scope>
    <source>
        <strain evidence="5 6">UFRJ-M7.2.18</strain>
    </source>
</reference>
<dbReference type="Gene3D" id="1.10.10.10">
    <property type="entry name" value="Winged helix-like DNA-binding domain superfamily/Winged helix DNA-binding domain"/>
    <property type="match status" value="1"/>
</dbReference>
<protein>
    <recommendedName>
        <fullName evidence="4">HTH gntR-type domain-containing protein</fullName>
    </recommendedName>
</protein>
<gene>
    <name evidence="5" type="ORF">Q757_02930</name>
</gene>
<keyword evidence="6" id="KW-1185">Reference proteome</keyword>
<dbReference type="SUPFAM" id="SSF46785">
    <property type="entry name" value="Winged helix' DNA-binding domain"/>
    <property type="match status" value="1"/>
</dbReference>
<proteinExistence type="predicted"/>
<evidence type="ECO:0000256" key="2">
    <source>
        <dbReference type="ARBA" id="ARBA00023125"/>
    </source>
</evidence>
<keyword evidence="2" id="KW-0238">DNA-binding</keyword>